<evidence type="ECO:0000313" key="2">
    <source>
        <dbReference type="Proteomes" id="UP000605970"/>
    </source>
</evidence>
<comment type="caution">
    <text evidence="1">The sequence shown here is derived from an EMBL/GenBank/DDBJ whole genome shotgun (WGS) entry which is preliminary data.</text>
</comment>
<dbReference type="OrthoDB" id="5903835at2759"/>
<reference evidence="1" key="1">
    <citation type="journal article" date="2020" name="Ecol. Evol.">
        <title>Genome structure and content of the rice root-knot nematode (Meloidogyne graminicola).</title>
        <authorList>
            <person name="Phan N.T."/>
            <person name="Danchin E.G.J."/>
            <person name="Klopp C."/>
            <person name="Perfus-Barbeoch L."/>
            <person name="Kozlowski D.K."/>
            <person name="Koutsovoulos G.D."/>
            <person name="Lopez-Roques C."/>
            <person name="Bouchez O."/>
            <person name="Zahm M."/>
            <person name="Besnard G."/>
            <person name="Bellafiore S."/>
        </authorList>
    </citation>
    <scope>NUCLEOTIDE SEQUENCE</scope>
    <source>
        <strain evidence="1">VN-18</strain>
    </source>
</reference>
<gene>
    <name evidence="1" type="ORF">Mgra_00002483</name>
</gene>
<accession>A0A8S9ZXT0</accession>
<protein>
    <submittedName>
        <fullName evidence="1">F-box domain-containing protein</fullName>
    </submittedName>
</protein>
<sequence length="239" mass="28752">NKWILALKEIYNITIYESKDDSLKFVKLIEPISNVVHYPLNEGLLKKWQSAIDAQIPLYLFNFNSKYSKDSIFYLLFIDEDNYLKLILPNYPKNIEEMKIICFWLEQLFCSSFKIAWFYNVIFNPEIIKLIFENHKVNSPRFYFQKLSRPIYLCELIYKNQFNFINNNLITTNDISLRFDYIDNNDEQINYLFKLLINSGKRIPFVYISKINDPLKLYYLIVNHIKTSSLCSEIVPNYY</sequence>
<dbReference type="EMBL" id="JABEBT010000015">
    <property type="protein sequence ID" value="KAF7638030.1"/>
    <property type="molecule type" value="Genomic_DNA"/>
</dbReference>
<organism evidence="1 2">
    <name type="scientific">Meloidogyne graminicola</name>
    <dbReference type="NCBI Taxonomy" id="189291"/>
    <lineage>
        <taxon>Eukaryota</taxon>
        <taxon>Metazoa</taxon>
        <taxon>Ecdysozoa</taxon>
        <taxon>Nematoda</taxon>
        <taxon>Chromadorea</taxon>
        <taxon>Rhabditida</taxon>
        <taxon>Tylenchina</taxon>
        <taxon>Tylenchomorpha</taxon>
        <taxon>Tylenchoidea</taxon>
        <taxon>Meloidogynidae</taxon>
        <taxon>Meloidogyninae</taxon>
        <taxon>Meloidogyne</taxon>
    </lineage>
</organism>
<name>A0A8S9ZXT0_9BILA</name>
<keyword evidence="2" id="KW-1185">Reference proteome</keyword>
<dbReference type="Proteomes" id="UP000605970">
    <property type="component" value="Unassembled WGS sequence"/>
</dbReference>
<evidence type="ECO:0000313" key="1">
    <source>
        <dbReference type="EMBL" id="KAF7638030.1"/>
    </source>
</evidence>
<dbReference type="AlphaFoldDB" id="A0A8S9ZXT0"/>
<proteinExistence type="predicted"/>
<feature type="non-terminal residue" evidence="1">
    <location>
        <position position="1"/>
    </location>
</feature>